<dbReference type="RefSeq" id="WP_042678508.1">
    <property type="nucleotide sequence ID" value="NZ_CABKTM010000005.1"/>
</dbReference>
<evidence type="ECO:0000313" key="1">
    <source>
        <dbReference type="EMBL" id="MCR2045495.1"/>
    </source>
</evidence>
<evidence type="ECO:0000313" key="2">
    <source>
        <dbReference type="Proteomes" id="UP001142078"/>
    </source>
</evidence>
<reference evidence="1" key="1">
    <citation type="submission" date="2022-07" db="EMBL/GenBank/DDBJ databases">
        <title>Enhanced cultured diversity of the mouse gut microbiota enables custom-made synthetic communities.</title>
        <authorList>
            <person name="Afrizal A."/>
        </authorList>
    </citation>
    <scope>NUCLEOTIDE SEQUENCE</scope>
    <source>
        <strain evidence="1">DSM 29482</strain>
    </source>
</reference>
<dbReference type="EMBL" id="JANJZL010000019">
    <property type="protein sequence ID" value="MCR2045495.1"/>
    <property type="molecule type" value="Genomic_DNA"/>
</dbReference>
<gene>
    <name evidence="1" type="ORF">NSA23_15445</name>
</gene>
<organism evidence="1 2">
    <name type="scientific">Anaerosalibacter massiliensis</name>
    <dbReference type="NCBI Taxonomy" id="1347392"/>
    <lineage>
        <taxon>Bacteria</taxon>
        <taxon>Bacillati</taxon>
        <taxon>Bacillota</taxon>
        <taxon>Tissierellia</taxon>
        <taxon>Tissierellales</taxon>
        <taxon>Sporanaerobacteraceae</taxon>
        <taxon>Anaerosalibacter</taxon>
    </lineage>
</organism>
<protein>
    <submittedName>
        <fullName evidence="1">Uncharacterized protein</fullName>
    </submittedName>
</protein>
<comment type="caution">
    <text evidence="1">The sequence shown here is derived from an EMBL/GenBank/DDBJ whole genome shotgun (WGS) entry which is preliminary data.</text>
</comment>
<sequence length="80" mass="9379">MVIDKYIICEINQAVDNIIEAVKAASITMQEAFKGFQRIFNFTKVNNKEKQKYKPVLQIRPNKSVLTDKRLKNHYCRSNC</sequence>
<name>A0A9X2S6C7_9FIRM</name>
<dbReference type="Proteomes" id="UP001142078">
    <property type="component" value="Unassembled WGS sequence"/>
</dbReference>
<accession>A0A9X2S6C7</accession>
<keyword evidence="2" id="KW-1185">Reference proteome</keyword>
<proteinExistence type="predicted"/>
<dbReference type="AlphaFoldDB" id="A0A9X2S6C7"/>